<keyword evidence="2" id="KW-1185">Reference proteome</keyword>
<organism evidence="1 2">
    <name type="scientific">Nephila pilipes</name>
    <name type="common">Giant wood spider</name>
    <name type="synonym">Nephila maculata</name>
    <dbReference type="NCBI Taxonomy" id="299642"/>
    <lineage>
        <taxon>Eukaryota</taxon>
        <taxon>Metazoa</taxon>
        <taxon>Ecdysozoa</taxon>
        <taxon>Arthropoda</taxon>
        <taxon>Chelicerata</taxon>
        <taxon>Arachnida</taxon>
        <taxon>Araneae</taxon>
        <taxon>Araneomorphae</taxon>
        <taxon>Entelegynae</taxon>
        <taxon>Araneoidea</taxon>
        <taxon>Nephilidae</taxon>
        <taxon>Nephila</taxon>
    </lineage>
</organism>
<protein>
    <submittedName>
        <fullName evidence="1">Transcription factor E2F1</fullName>
    </submittedName>
</protein>
<proteinExistence type="predicted"/>
<name>A0A8X6P278_NEPPI</name>
<accession>A0A8X6P278</accession>
<dbReference type="AlphaFoldDB" id="A0A8X6P278"/>
<dbReference type="OrthoDB" id="1743261at2759"/>
<dbReference type="EMBL" id="BMAW01016158">
    <property type="protein sequence ID" value="GFT47640.1"/>
    <property type="molecule type" value="Genomic_DNA"/>
</dbReference>
<evidence type="ECO:0000313" key="2">
    <source>
        <dbReference type="Proteomes" id="UP000887013"/>
    </source>
</evidence>
<reference evidence="1" key="1">
    <citation type="submission" date="2020-08" db="EMBL/GenBank/DDBJ databases">
        <title>Multicomponent nature underlies the extraordinary mechanical properties of spider dragline silk.</title>
        <authorList>
            <person name="Kono N."/>
            <person name="Nakamura H."/>
            <person name="Mori M."/>
            <person name="Yoshida Y."/>
            <person name="Ohtoshi R."/>
            <person name="Malay A.D."/>
            <person name="Moran D.A.P."/>
            <person name="Tomita M."/>
            <person name="Numata K."/>
            <person name="Arakawa K."/>
        </authorList>
    </citation>
    <scope>NUCLEOTIDE SEQUENCE</scope>
</reference>
<comment type="caution">
    <text evidence="1">The sequence shown here is derived from an EMBL/GenBank/DDBJ whole genome shotgun (WGS) entry which is preliminary data.</text>
</comment>
<evidence type="ECO:0000313" key="1">
    <source>
        <dbReference type="EMBL" id="GFT47640.1"/>
    </source>
</evidence>
<sequence>MLICVKTSPSVEVESNDKTLLIKSKTTEIDAFLLCGEVAFTNILPPHRKKAAFQECFQVQIGNNSMFGKYSGDMRKTDSVCAKEALSLNHIERGRDTLKEERASKSSEDIYNPMCSTPVWSLGDTVIKNAFISEEDDIAPIGKKHFLLETEDQDLDFIPSVFSYLETSENYSFSLDDGEGLTDLFDCNFSCP</sequence>
<dbReference type="Proteomes" id="UP000887013">
    <property type="component" value="Unassembled WGS sequence"/>
</dbReference>
<gene>
    <name evidence="1" type="primary">E2F1_1</name>
    <name evidence="1" type="ORF">NPIL_441231</name>
</gene>